<comment type="caution">
    <text evidence="2">The sequence shown here is derived from an EMBL/GenBank/DDBJ whole genome shotgun (WGS) entry which is preliminary data.</text>
</comment>
<keyword evidence="3" id="KW-1185">Reference proteome</keyword>
<name>A0AA41Q6D3_9ACTN</name>
<evidence type="ECO:0000313" key="2">
    <source>
        <dbReference type="EMBL" id="MCF2531189.1"/>
    </source>
</evidence>
<dbReference type="AlphaFoldDB" id="A0AA41Q6D3"/>
<feature type="region of interest" description="Disordered" evidence="1">
    <location>
        <begin position="54"/>
        <end position="81"/>
    </location>
</feature>
<dbReference type="RefSeq" id="WP_235055855.1">
    <property type="nucleotide sequence ID" value="NZ_JAKFHA010000021.1"/>
</dbReference>
<organism evidence="2 3">
    <name type="scientific">Yinghuangia soli</name>
    <dbReference type="NCBI Taxonomy" id="2908204"/>
    <lineage>
        <taxon>Bacteria</taxon>
        <taxon>Bacillati</taxon>
        <taxon>Actinomycetota</taxon>
        <taxon>Actinomycetes</taxon>
        <taxon>Kitasatosporales</taxon>
        <taxon>Streptomycetaceae</taxon>
        <taxon>Yinghuangia</taxon>
    </lineage>
</organism>
<protein>
    <submittedName>
        <fullName evidence="2">Uncharacterized protein</fullName>
    </submittedName>
</protein>
<feature type="compositionally biased region" description="Gly residues" evidence="1">
    <location>
        <begin position="54"/>
        <end position="63"/>
    </location>
</feature>
<reference evidence="2" key="1">
    <citation type="submission" date="2022-01" db="EMBL/GenBank/DDBJ databases">
        <title>Genome-Based Taxonomic Classification of the Phylum Actinobacteria.</title>
        <authorList>
            <person name="Gao Y."/>
        </authorList>
    </citation>
    <scope>NUCLEOTIDE SEQUENCE</scope>
    <source>
        <strain evidence="2">KLBMP 8922</strain>
    </source>
</reference>
<accession>A0AA41Q6D3</accession>
<dbReference type="EMBL" id="JAKFHA010000021">
    <property type="protein sequence ID" value="MCF2531189.1"/>
    <property type="molecule type" value="Genomic_DNA"/>
</dbReference>
<evidence type="ECO:0000313" key="3">
    <source>
        <dbReference type="Proteomes" id="UP001165378"/>
    </source>
</evidence>
<dbReference type="Proteomes" id="UP001165378">
    <property type="component" value="Unassembled WGS sequence"/>
</dbReference>
<sequence>MKTYALRNDRMLVTNTMPAAPELEMLHAVACSIPGLAKAVQTWLFLPDEHGHVSGGNSGGSAGPGSAAGPPSRPSWPPVSEAFTQPRPIASGLDVDFAVVGFAAQQTSLVAAFPWSALLSAHAALAVITPTHHHDALSGLVDALRATSLNYHDRIAVVSMAPAHCAGSRLGFQLIAEIAVFVMPGIGMPQSGEGQVHR</sequence>
<evidence type="ECO:0000256" key="1">
    <source>
        <dbReference type="SAM" id="MobiDB-lite"/>
    </source>
</evidence>
<gene>
    <name evidence="2" type="ORF">LZ495_28775</name>
</gene>
<proteinExistence type="predicted"/>